<sequence length="148" mass="17390">MQLERYAFVKDPEKHYYEFYSEGPLGRVRKLVEYYRLPDVKTVVYNLSFGDWEEITGKLDDKVVTNNADRDKVLATVAATVLDFMNNHPDASIFVAGNTPARTRLYQMGISRLWYEINNTFHLYGFVKGDWRPFKKGINYSSFLLQKR</sequence>
<protein>
    <submittedName>
        <fullName evidence="1">Uncharacterized protein</fullName>
    </submittedName>
</protein>
<dbReference type="Proteomes" id="UP000627292">
    <property type="component" value="Unassembled WGS sequence"/>
</dbReference>
<evidence type="ECO:0000313" key="1">
    <source>
        <dbReference type="EMBL" id="GGH61987.1"/>
    </source>
</evidence>
<proteinExistence type="predicted"/>
<reference evidence="1" key="2">
    <citation type="submission" date="2020-09" db="EMBL/GenBank/DDBJ databases">
        <authorList>
            <person name="Sun Q."/>
            <person name="Zhou Y."/>
        </authorList>
    </citation>
    <scope>NUCLEOTIDE SEQUENCE</scope>
    <source>
        <strain evidence="1">CGMCC 1.15290</strain>
    </source>
</reference>
<accession>A0A917MT29</accession>
<dbReference type="AlphaFoldDB" id="A0A917MT29"/>
<evidence type="ECO:0000313" key="2">
    <source>
        <dbReference type="Proteomes" id="UP000627292"/>
    </source>
</evidence>
<comment type="caution">
    <text evidence="1">The sequence shown here is derived from an EMBL/GenBank/DDBJ whole genome shotgun (WGS) entry which is preliminary data.</text>
</comment>
<dbReference type="EMBL" id="BMIB01000001">
    <property type="protein sequence ID" value="GGH61987.1"/>
    <property type="molecule type" value="Genomic_DNA"/>
</dbReference>
<reference evidence="1" key="1">
    <citation type="journal article" date="2014" name="Int. J. Syst. Evol. Microbiol.">
        <title>Complete genome sequence of Corynebacterium casei LMG S-19264T (=DSM 44701T), isolated from a smear-ripened cheese.</title>
        <authorList>
            <consortium name="US DOE Joint Genome Institute (JGI-PGF)"/>
            <person name="Walter F."/>
            <person name="Albersmeier A."/>
            <person name="Kalinowski J."/>
            <person name="Ruckert C."/>
        </authorList>
    </citation>
    <scope>NUCLEOTIDE SEQUENCE</scope>
    <source>
        <strain evidence="1">CGMCC 1.15290</strain>
    </source>
</reference>
<keyword evidence="2" id="KW-1185">Reference proteome</keyword>
<name>A0A917MT29_9BACT</name>
<dbReference type="RefSeq" id="WP_188951012.1">
    <property type="nucleotide sequence ID" value="NZ_BMIB01000001.1"/>
</dbReference>
<organism evidence="1 2">
    <name type="scientific">Filimonas zeae</name>
    <dbReference type="NCBI Taxonomy" id="1737353"/>
    <lineage>
        <taxon>Bacteria</taxon>
        <taxon>Pseudomonadati</taxon>
        <taxon>Bacteroidota</taxon>
        <taxon>Chitinophagia</taxon>
        <taxon>Chitinophagales</taxon>
        <taxon>Chitinophagaceae</taxon>
        <taxon>Filimonas</taxon>
    </lineage>
</organism>
<dbReference type="Pfam" id="PF22028">
    <property type="entry name" value="DUF6934"/>
    <property type="match status" value="1"/>
</dbReference>
<gene>
    <name evidence="1" type="ORF">GCM10011379_11500</name>
</gene>
<dbReference type="InterPro" id="IPR053865">
    <property type="entry name" value="DUF6934"/>
</dbReference>